<dbReference type="Proteomes" id="UP000006075">
    <property type="component" value="Unassembled WGS sequence"/>
</dbReference>
<organism evidence="18 19">
    <name type="scientific">Winkia neuii BV029A5</name>
    <dbReference type="NCBI Taxonomy" id="888439"/>
    <lineage>
        <taxon>Bacteria</taxon>
        <taxon>Bacillati</taxon>
        <taxon>Actinomycetota</taxon>
        <taxon>Actinomycetes</taxon>
        <taxon>Actinomycetales</taxon>
        <taxon>Actinomycetaceae</taxon>
        <taxon>Winkia</taxon>
    </lineage>
</organism>
<evidence type="ECO:0000313" key="18">
    <source>
        <dbReference type="EMBL" id="EJZ87287.1"/>
    </source>
</evidence>
<comment type="pathway">
    <text evidence="3 14 15">Cofactor biosynthesis; coenzyme A biosynthesis; CoA from (R)-pantothenate: step 1/5.</text>
</comment>
<dbReference type="eggNOG" id="COG1072">
    <property type="taxonomic scope" value="Bacteria"/>
</dbReference>
<evidence type="ECO:0000256" key="1">
    <source>
        <dbReference type="ARBA" id="ARBA00001206"/>
    </source>
</evidence>
<keyword evidence="8 14" id="KW-0808">Transferase</keyword>
<dbReference type="AlphaFoldDB" id="K0YTS9"/>
<dbReference type="PATRIC" id="fig|888439.3.peg.639"/>
<evidence type="ECO:0000256" key="8">
    <source>
        <dbReference type="ARBA" id="ARBA00022679"/>
    </source>
</evidence>
<comment type="similarity">
    <text evidence="4 14 15">Belongs to the prokaryotic pantothenate kinase family.</text>
</comment>
<evidence type="ECO:0000256" key="14">
    <source>
        <dbReference type="HAMAP-Rule" id="MF_00215"/>
    </source>
</evidence>
<comment type="subcellular location">
    <subcellularLocation>
        <location evidence="2 14 15">Cytoplasm</location>
    </subcellularLocation>
</comment>
<evidence type="ECO:0000256" key="2">
    <source>
        <dbReference type="ARBA" id="ARBA00004496"/>
    </source>
</evidence>
<keyword evidence="9 14" id="KW-0547">Nucleotide-binding</keyword>
<dbReference type="EMBL" id="AGWP01000004">
    <property type="protein sequence ID" value="EJZ87287.1"/>
    <property type="molecule type" value="Genomic_DNA"/>
</dbReference>
<dbReference type="GO" id="GO:0004594">
    <property type="term" value="F:pantothenate kinase activity"/>
    <property type="evidence" value="ECO:0007669"/>
    <property type="project" value="UniProtKB-UniRule"/>
</dbReference>
<keyword evidence="7 14" id="KW-0963">Cytoplasm</keyword>
<feature type="domain" description="Phosphoribulokinase/uridine kinase" evidence="17">
    <location>
        <begin position="117"/>
        <end position="269"/>
    </location>
</feature>
<evidence type="ECO:0000256" key="5">
    <source>
        <dbReference type="ARBA" id="ARBA00012102"/>
    </source>
</evidence>
<dbReference type="PANTHER" id="PTHR10285">
    <property type="entry name" value="URIDINE KINASE"/>
    <property type="match status" value="1"/>
</dbReference>
<protein>
    <recommendedName>
        <fullName evidence="6 14">Pantothenate kinase</fullName>
        <ecNumber evidence="5 14">2.7.1.33</ecNumber>
    </recommendedName>
    <alternativeName>
        <fullName evidence="13 14">Pantothenic acid kinase</fullName>
    </alternativeName>
</protein>
<dbReference type="InterPro" id="IPR027417">
    <property type="entry name" value="P-loop_NTPase"/>
</dbReference>
<dbReference type="GO" id="GO:0005524">
    <property type="term" value="F:ATP binding"/>
    <property type="evidence" value="ECO:0007669"/>
    <property type="project" value="UniProtKB-UniRule"/>
</dbReference>
<feature type="region of interest" description="Disordered" evidence="16">
    <location>
        <begin position="1"/>
        <end position="40"/>
    </location>
</feature>
<keyword evidence="19" id="KW-1185">Reference proteome</keyword>
<gene>
    <name evidence="14" type="primary">coaA</name>
    <name evidence="18" type="ORF">HMPREF9240_00636</name>
</gene>
<dbReference type="GO" id="GO:0015937">
    <property type="term" value="P:coenzyme A biosynthetic process"/>
    <property type="evidence" value="ECO:0007669"/>
    <property type="project" value="UniProtKB-UniRule"/>
</dbReference>
<dbReference type="GO" id="GO:0005737">
    <property type="term" value="C:cytoplasm"/>
    <property type="evidence" value="ECO:0007669"/>
    <property type="project" value="UniProtKB-SubCell"/>
</dbReference>
<dbReference type="NCBIfam" id="TIGR00554">
    <property type="entry name" value="panK_bact"/>
    <property type="match status" value="1"/>
</dbReference>
<dbReference type="CDD" id="cd02025">
    <property type="entry name" value="PanK"/>
    <property type="match status" value="1"/>
</dbReference>
<dbReference type="Gene3D" id="3.40.50.300">
    <property type="entry name" value="P-loop containing nucleotide triphosphate hydrolases"/>
    <property type="match status" value="1"/>
</dbReference>
<evidence type="ECO:0000313" key="19">
    <source>
        <dbReference type="Proteomes" id="UP000006075"/>
    </source>
</evidence>
<dbReference type="PIRSF" id="PIRSF000545">
    <property type="entry name" value="Pantothenate_kin"/>
    <property type="match status" value="1"/>
</dbReference>
<evidence type="ECO:0000256" key="7">
    <source>
        <dbReference type="ARBA" id="ARBA00022490"/>
    </source>
</evidence>
<evidence type="ECO:0000256" key="6">
    <source>
        <dbReference type="ARBA" id="ARBA00015080"/>
    </source>
</evidence>
<dbReference type="InterPro" id="IPR004566">
    <property type="entry name" value="PanK"/>
</dbReference>
<proteinExistence type="inferred from homology"/>
<evidence type="ECO:0000259" key="17">
    <source>
        <dbReference type="Pfam" id="PF00485"/>
    </source>
</evidence>
<evidence type="ECO:0000256" key="15">
    <source>
        <dbReference type="RuleBase" id="RU003530"/>
    </source>
</evidence>
<keyword evidence="11 14" id="KW-0067">ATP-binding</keyword>
<evidence type="ECO:0000256" key="9">
    <source>
        <dbReference type="ARBA" id="ARBA00022741"/>
    </source>
</evidence>
<name>K0YTS9_9ACTO</name>
<dbReference type="Pfam" id="PF00485">
    <property type="entry name" value="PRK"/>
    <property type="match status" value="1"/>
</dbReference>
<sequence length="344" mass="39070">MNALQNNPWGMPSSFFEGETGSQLAPARGPQTSDRSPYQEFDRRSWASLASATPLPLTESDIRRLAGLNDPIDMREVDAIYRPLSALLQLYVNEQRSLADARAAFLREPHGRTTPFVIGIAGSVAVGKSTVARLLTELMRRWPQTPKVELLATDGFLKPNAELKRLGLMDRKGFPESYDRRALLRFLAAIKSGARQVSAPVYSHVSYDIVPDERNVVEQPDVLIVEGLNVLQPPVRSSEASTALGVSDFFDFSIYVDARHEDIKNWYIERFLRLREFAFKQPNSYFRSYANLSDEEAVQTADRIWNDINLVNLIENIRPTRGRATLVITKNEEHRVNRLRLRKL</sequence>
<dbReference type="InterPro" id="IPR006083">
    <property type="entry name" value="PRK/URK"/>
</dbReference>
<accession>K0YTS9</accession>
<dbReference type="UniPathway" id="UPA00241">
    <property type="reaction ID" value="UER00352"/>
</dbReference>
<evidence type="ECO:0000256" key="16">
    <source>
        <dbReference type="SAM" id="MobiDB-lite"/>
    </source>
</evidence>
<keyword evidence="10 14" id="KW-0418">Kinase</keyword>
<feature type="binding site" evidence="14">
    <location>
        <begin position="122"/>
        <end position="129"/>
    </location>
    <ligand>
        <name>ATP</name>
        <dbReference type="ChEBI" id="CHEBI:30616"/>
    </ligand>
</feature>
<evidence type="ECO:0000256" key="12">
    <source>
        <dbReference type="ARBA" id="ARBA00022993"/>
    </source>
</evidence>
<dbReference type="HAMAP" id="MF_00215">
    <property type="entry name" value="Pantothen_kinase_1"/>
    <property type="match status" value="1"/>
</dbReference>
<evidence type="ECO:0000256" key="10">
    <source>
        <dbReference type="ARBA" id="ARBA00022777"/>
    </source>
</evidence>
<comment type="caution">
    <text evidence="18">The sequence shown here is derived from an EMBL/GenBank/DDBJ whole genome shotgun (WGS) entry which is preliminary data.</text>
</comment>
<evidence type="ECO:0000256" key="4">
    <source>
        <dbReference type="ARBA" id="ARBA00006087"/>
    </source>
</evidence>
<dbReference type="EC" id="2.7.1.33" evidence="5 14"/>
<dbReference type="SUPFAM" id="SSF52540">
    <property type="entry name" value="P-loop containing nucleoside triphosphate hydrolases"/>
    <property type="match status" value="1"/>
</dbReference>
<comment type="catalytic activity">
    <reaction evidence="1 14 15">
        <text>(R)-pantothenate + ATP = (R)-4'-phosphopantothenate + ADP + H(+)</text>
        <dbReference type="Rhea" id="RHEA:16373"/>
        <dbReference type="ChEBI" id="CHEBI:10986"/>
        <dbReference type="ChEBI" id="CHEBI:15378"/>
        <dbReference type="ChEBI" id="CHEBI:29032"/>
        <dbReference type="ChEBI" id="CHEBI:30616"/>
        <dbReference type="ChEBI" id="CHEBI:456216"/>
        <dbReference type="EC" id="2.7.1.33"/>
    </reaction>
</comment>
<reference evidence="18 19" key="1">
    <citation type="submission" date="2012-07" db="EMBL/GenBank/DDBJ databases">
        <title>The Genome Sequence of Actinomyces neuii subsp. anitratus BVS029A5.</title>
        <authorList>
            <consortium name="The Broad Institute Genome Sequencing Platform"/>
            <person name="Earl A."/>
            <person name="Ward D."/>
            <person name="Feldgarden M."/>
            <person name="Gevers D."/>
            <person name="Saerens B."/>
            <person name="Vaneechoutte M."/>
            <person name="Walker B."/>
            <person name="Young S.K."/>
            <person name="Zeng Q."/>
            <person name="Gargeya S."/>
            <person name="Fitzgerald M."/>
            <person name="Haas B."/>
            <person name="Abouelleil A."/>
            <person name="Alvarado L."/>
            <person name="Arachchi H.M."/>
            <person name="Berlin A."/>
            <person name="Chapman S.B."/>
            <person name="Goldberg J."/>
            <person name="Griggs A."/>
            <person name="Gujja S."/>
            <person name="Hansen M."/>
            <person name="Howarth C."/>
            <person name="Imamovic A."/>
            <person name="Larimer J."/>
            <person name="McCowen C."/>
            <person name="Montmayeur A."/>
            <person name="Murphy C."/>
            <person name="Neiman D."/>
            <person name="Pearson M."/>
            <person name="Priest M."/>
            <person name="Roberts A."/>
            <person name="Saif S."/>
            <person name="Shea T."/>
            <person name="Sisk P."/>
            <person name="Sykes S."/>
            <person name="Wortman J."/>
            <person name="Nusbaum C."/>
            <person name="Birren B."/>
        </authorList>
    </citation>
    <scope>NUCLEOTIDE SEQUENCE [LARGE SCALE GENOMIC DNA]</scope>
    <source>
        <strain evidence="18 19">BVS029A5</strain>
    </source>
</reference>
<keyword evidence="12 14" id="KW-0173">Coenzyme A biosynthesis</keyword>
<evidence type="ECO:0000256" key="11">
    <source>
        <dbReference type="ARBA" id="ARBA00022840"/>
    </source>
</evidence>
<evidence type="ECO:0000256" key="13">
    <source>
        <dbReference type="ARBA" id="ARBA00032866"/>
    </source>
</evidence>
<dbReference type="HOGENOM" id="CLU_053818_1_1_11"/>
<evidence type="ECO:0000256" key="3">
    <source>
        <dbReference type="ARBA" id="ARBA00005225"/>
    </source>
</evidence>